<proteinExistence type="predicted"/>
<name>A0A9W4XS80_9PLEO</name>
<accession>A0A9W4XS80</accession>
<evidence type="ECO:0000313" key="1">
    <source>
        <dbReference type="EMBL" id="CAI6342349.1"/>
    </source>
</evidence>
<evidence type="ECO:0000313" key="2">
    <source>
        <dbReference type="Proteomes" id="UP001152607"/>
    </source>
</evidence>
<dbReference type="OrthoDB" id="3705895at2759"/>
<keyword evidence="2" id="KW-1185">Reference proteome</keyword>
<organism evidence="1 2">
    <name type="scientific">Periconia digitata</name>
    <dbReference type="NCBI Taxonomy" id="1303443"/>
    <lineage>
        <taxon>Eukaryota</taxon>
        <taxon>Fungi</taxon>
        <taxon>Dikarya</taxon>
        <taxon>Ascomycota</taxon>
        <taxon>Pezizomycotina</taxon>
        <taxon>Dothideomycetes</taxon>
        <taxon>Pleosporomycetidae</taxon>
        <taxon>Pleosporales</taxon>
        <taxon>Massarineae</taxon>
        <taxon>Periconiaceae</taxon>
        <taxon>Periconia</taxon>
    </lineage>
</organism>
<dbReference type="AlphaFoldDB" id="A0A9W4XS80"/>
<comment type="caution">
    <text evidence="1">The sequence shown here is derived from an EMBL/GenBank/DDBJ whole genome shotgun (WGS) entry which is preliminary data.</text>
</comment>
<reference evidence="1" key="1">
    <citation type="submission" date="2023-01" db="EMBL/GenBank/DDBJ databases">
        <authorList>
            <person name="Van Ghelder C."/>
            <person name="Rancurel C."/>
        </authorList>
    </citation>
    <scope>NUCLEOTIDE SEQUENCE</scope>
    <source>
        <strain evidence="1">CNCM I-4278</strain>
    </source>
</reference>
<gene>
    <name evidence="1" type="ORF">PDIGIT_LOCUS15555</name>
</gene>
<dbReference type="EMBL" id="CAOQHR010000013">
    <property type="protein sequence ID" value="CAI6342349.1"/>
    <property type="molecule type" value="Genomic_DNA"/>
</dbReference>
<sequence>MQTRVLADVQIPAKGNFTLSIDCDGLLMPDPNSPSMFKSKPAAEAALYFRLETLLTVPMIQQIKLKCFHVCGKVEFDECACLATPWGIGDWFVDQYRQAGKYVYYKKWTRDSEKDWNDPDILLTVFIDQ</sequence>
<protein>
    <submittedName>
        <fullName evidence="1">Uncharacterized protein</fullName>
    </submittedName>
</protein>
<dbReference type="Proteomes" id="UP001152607">
    <property type="component" value="Unassembled WGS sequence"/>
</dbReference>